<keyword evidence="1" id="KW-0479">Metal-binding</keyword>
<name>Q4N2X2_THEPA</name>
<proteinExistence type="predicted"/>
<feature type="domain" description="C3H1-type" evidence="4">
    <location>
        <begin position="410"/>
        <end position="434"/>
    </location>
</feature>
<dbReference type="GO" id="GO:0008270">
    <property type="term" value="F:zinc ion binding"/>
    <property type="evidence" value="ECO:0007669"/>
    <property type="project" value="UniProtKB-KW"/>
</dbReference>
<dbReference type="EMBL" id="AAGK01000004">
    <property type="protein sequence ID" value="EAN31572.1"/>
    <property type="molecule type" value="Genomic_DNA"/>
</dbReference>
<dbReference type="eggNOG" id="KOG3702">
    <property type="taxonomic scope" value="Eukaryota"/>
</dbReference>
<evidence type="ECO:0000256" key="3">
    <source>
        <dbReference type="SAM" id="Phobius"/>
    </source>
</evidence>
<dbReference type="AlphaFoldDB" id="Q4N2X2"/>
<dbReference type="GeneID" id="3500859"/>
<feature type="compositionally biased region" description="Low complexity" evidence="2">
    <location>
        <begin position="191"/>
        <end position="212"/>
    </location>
</feature>
<organism evidence="5 6">
    <name type="scientific">Theileria parva</name>
    <name type="common">East coast fever infection agent</name>
    <dbReference type="NCBI Taxonomy" id="5875"/>
    <lineage>
        <taxon>Eukaryota</taxon>
        <taxon>Sar</taxon>
        <taxon>Alveolata</taxon>
        <taxon>Apicomplexa</taxon>
        <taxon>Aconoidasida</taxon>
        <taxon>Piroplasmida</taxon>
        <taxon>Theileriidae</taxon>
        <taxon>Theileria</taxon>
    </lineage>
</organism>
<feature type="region of interest" description="Disordered" evidence="2">
    <location>
        <begin position="240"/>
        <end position="265"/>
    </location>
</feature>
<dbReference type="KEGG" id="tpv:TP04_0220"/>
<reference evidence="5 6" key="1">
    <citation type="journal article" date="2005" name="Science">
        <title>Genome sequence of Theileria parva, a bovine pathogen that transforms lymphocytes.</title>
        <authorList>
            <person name="Gardner M.J."/>
            <person name="Bishop R."/>
            <person name="Shah T."/>
            <person name="de Villiers E.P."/>
            <person name="Carlton J.M."/>
            <person name="Hall N."/>
            <person name="Ren Q."/>
            <person name="Paulsen I.T."/>
            <person name="Pain A."/>
            <person name="Berriman M."/>
            <person name="Wilson R.J.M."/>
            <person name="Sato S."/>
            <person name="Ralph S.A."/>
            <person name="Mann D.J."/>
            <person name="Xiong Z."/>
            <person name="Shallom S.J."/>
            <person name="Weidman J."/>
            <person name="Jiang L."/>
            <person name="Lynn J."/>
            <person name="Weaver B."/>
            <person name="Shoaibi A."/>
            <person name="Domingo A.R."/>
            <person name="Wasawo D."/>
            <person name="Crabtree J."/>
            <person name="Wortman J.R."/>
            <person name="Haas B."/>
            <person name="Angiuoli S.V."/>
            <person name="Creasy T.H."/>
            <person name="Lu C."/>
            <person name="Suh B."/>
            <person name="Silva J.C."/>
            <person name="Utterback T.R."/>
            <person name="Feldblyum T.V."/>
            <person name="Pertea M."/>
            <person name="Allen J."/>
            <person name="Nierman W.C."/>
            <person name="Taracha E.L.N."/>
            <person name="Salzberg S.L."/>
            <person name="White O.R."/>
            <person name="Fitzhugh H.A."/>
            <person name="Morzaria S."/>
            <person name="Venter J.C."/>
            <person name="Fraser C.M."/>
            <person name="Nene V."/>
        </authorList>
    </citation>
    <scope>NUCLEOTIDE SEQUENCE [LARGE SCALE GENOMIC DNA]</scope>
    <source>
        <strain evidence="5 6">Muguga</strain>
    </source>
</reference>
<keyword evidence="1" id="KW-0863">Zinc-finger</keyword>
<accession>Q4N2X2</accession>
<keyword evidence="3" id="KW-0472">Membrane</keyword>
<keyword evidence="3" id="KW-1133">Transmembrane helix</keyword>
<evidence type="ECO:0000313" key="6">
    <source>
        <dbReference type="Proteomes" id="UP000001949"/>
    </source>
</evidence>
<dbReference type="InterPro" id="IPR000571">
    <property type="entry name" value="Znf_CCCH"/>
</dbReference>
<feature type="compositionally biased region" description="Low complexity" evidence="2">
    <location>
        <begin position="243"/>
        <end position="252"/>
    </location>
</feature>
<feature type="zinc finger region" description="C3H1-type" evidence="1">
    <location>
        <begin position="410"/>
        <end position="434"/>
    </location>
</feature>
<dbReference type="OMA" id="CRYIHPN"/>
<evidence type="ECO:0000259" key="4">
    <source>
        <dbReference type="PROSITE" id="PS50103"/>
    </source>
</evidence>
<evidence type="ECO:0000313" key="5">
    <source>
        <dbReference type="EMBL" id="EAN31572.1"/>
    </source>
</evidence>
<keyword evidence="6" id="KW-1185">Reference proteome</keyword>
<keyword evidence="3" id="KW-0812">Transmembrane</keyword>
<dbReference type="VEuPathDB" id="PiroplasmaDB:TpMuguga_04g00220"/>
<dbReference type="Proteomes" id="UP000001949">
    <property type="component" value="Unassembled WGS sequence"/>
</dbReference>
<gene>
    <name evidence="5" type="ordered locus">TP04_0220</name>
</gene>
<evidence type="ECO:0000256" key="1">
    <source>
        <dbReference type="PROSITE-ProRule" id="PRU00723"/>
    </source>
</evidence>
<evidence type="ECO:0000256" key="2">
    <source>
        <dbReference type="SAM" id="MobiDB-lite"/>
    </source>
</evidence>
<sequence length="434" mass="50150">MRLWIILLFNVDFQFFRIGHIPNSSVPTISFQFHSLFSDTNHFRPFVALKMVKFYNNFILFIFQIALFFQISQIIYVRFGQFEMDSGVLLKLPSDWQVKIRDEMVSKLSLCIDKGQAKTVAEETWEYLSQEKFNKQQLTNKLKTYLLQHASDFTEWLYDFVQKTVEYYHETHLPLNEENLSETQTTLSTAASNTNTSNTNTSNTNISNTNTSGDTFMKTEKVEMLKESRSRLMKNALKDIHSSSDSLKSSKSNNQGAVANETEDKLEAVDKKKKLLDALDQPLDKLILKEKIAKLQGQSVPLGVKTKSEKFKINDTEKHKIDTENFKLTNETYKISNEKYKLSTENFNPKRKKNSFYKNLTLVNDSSGNSEPVETAVNGEEESVKVVKVPKRCINYPNCEFGEKCRYIHPNNVPCKNWPNCFFGTNCAFLHPNQ</sequence>
<dbReference type="Pfam" id="PF14608">
    <property type="entry name" value="zf-CCCH_2"/>
    <property type="match status" value="2"/>
</dbReference>
<keyword evidence="1" id="KW-0862">Zinc</keyword>
<comment type="caution">
    <text evidence="5">The sequence shown here is derived from an EMBL/GenBank/DDBJ whole genome shotgun (WGS) entry which is preliminary data.</text>
</comment>
<dbReference type="InParanoid" id="Q4N2X2"/>
<feature type="transmembrane region" description="Helical" evidence="3">
    <location>
        <begin position="54"/>
        <end position="76"/>
    </location>
</feature>
<protein>
    <recommendedName>
        <fullName evidence="4">C3H1-type domain-containing protein</fullName>
    </recommendedName>
</protein>
<dbReference type="Gene3D" id="4.10.1000.40">
    <property type="match status" value="1"/>
</dbReference>
<feature type="region of interest" description="Disordered" evidence="2">
    <location>
        <begin position="191"/>
        <end position="214"/>
    </location>
</feature>
<dbReference type="STRING" id="5875.Q4N2X2"/>
<dbReference type="PROSITE" id="PS50103">
    <property type="entry name" value="ZF_C3H1"/>
    <property type="match status" value="1"/>
</dbReference>